<evidence type="ECO:0000256" key="5">
    <source>
        <dbReference type="ARBA" id="ARBA00023004"/>
    </source>
</evidence>
<dbReference type="InterPro" id="IPR006067">
    <property type="entry name" value="NO2/SO3_Rdtase_4Fe4S_dom"/>
</dbReference>
<dbReference type="Pfam" id="PF03460">
    <property type="entry name" value="NIR_SIR_ferr"/>
    <property type="match status" value="2"/>
</dbReference>
<sequence length="580" mass="64676">MYNYTPVDQQLVDERVAQFRDQTRRFLAGELSDDDFRPLRLQNGLYIQRHAPMLRIAIPYGFLASRQLRTFAYIARRWDRGYGHFSTRQNLQLNWPELKDVPDMLAELAKVQMHAIQTSGNCIRNTTTDHFAGIAPDELVDPVVWCEIIRQWSTLHPEFAFLPRKFKIAVSGATHDRAAVGVHDIGLQAVRNDDGVLGFRVWIGGGLGRTPVLGSLINPFVPWQHLLSYLEAALRVYNLHGRRDNKYKARIKILVRELTPEVFEDQVQAEFKRLEGGAATLTQAYVDEIAARFDKHAYEQPAPADDVAERRAAEPAFARWLRSNTHPHKVAGYAAVTVSLKRTGVPPGDITCEQMEAVADLADRYSFGELRVSHEQNLILADVKRADLYVLWQALEALGLATPNIGMLTNIICCPGGDFCALANAVAIPVAESIQRRFDDLDYLYDIGELDLNISGCINSCGHHHVGHIGILGVDKAGEEWYQVTLGGRQSAGPGKAFEASDIYAKGGGGAVIGKIIGRAFSRAEVPGVVETLVQTYLRERDSDAERFIDVVERIGLDPFKKDVYGEAPARRRESEAAHV</sequence>
<dbReference type="RefSeq" id="WP_143946746.1">
    <property type="nucleotide sequence ID" value="NZ_BAABMB010000004.1"/>
</dbReference>
<dbReference type="GO" id="GO:0046872">
    <property type="term" value="F:metal ion binding"/>
    <property type="evidence" value="ECO:0007669"/>
    <property type="project" value="UniProtKB-KW"/>
</dbReference>
<name>A0A556AY37_9BURK</name>
<keyword evidence="4" id="KW-0560">Oxidoreductase</keyword>
<evidence type="ECO:0000256" key="4">
    <source>
        <dbReference type="ARBA" id="ARBA00023002"/>
    </source>
</evidence>
<dbReference type="PANTHER" id="PTHR32439">
    <property type="entry name" value="FERREDOXIN--NITRITE REDUCTASE, CHLOROPLASTIC"/>
    <property type="match status" value="1"/>
</dbReference>
<dbReference type="OrthoDB" id="3189055at2"/>
<keyword evidence="5" id="KW-0408">Iron</keyword>
<gene>
    <name evidence="9" type="ORF">FOZ76_03465</name>
</gene>
<dbReference type="Proteomes" id="UP000318405">
    <property type="component" value="Unassembled WGS sequence"/>
</dbReference>
<keyword evidence="10" id="KW-1185">Reference proteome</keyword>
<dbReference type="GO" id="GO:0016491">
    <property type="term" value="F:oxidoreductase activity"/>
    <property type="evidence" value="ECO:0007669"/>
    <property type="project" value="UniProtKB-KW"/>
</dbReference>
<evidence type="ECO:0000256" key="3">
    <source>
        <dbReference type="ARBA" id="ARBA00022723"/>
    </source>
</evidence>
<proteinExistence type="predicted"/>
<protein>
    <submittedName>
        <fullName evidence="9">Nitrite/sulfite reductase</fullName>
    </submittedName>
</protein>
<evidence type="ECO:0000256" key="2">
    <source>
        <dbReference type="ARBA" id="ARBA00022617"/>
    </source>
</evidence>
<dbReference type="InterPro" id="IPR051329">
    <property type="entry name" value="NIR_SIR_4Fe-4S"/>
</dbReference>
<dbReference type="InterPro" id="IPR036136">
    <property type="entry name" value="Nit/Sulf_reduc_fer-like_dom_sf"/>
</dbReference>
<dbReference type="InterPro" id="IPR005117">
    <property type="entry name" value="NiRdtase/SiRdtase_haem-b_fer"/>
</dbReference>
<dbReference type="AlphaFoldDB" id="A0A556AY37"/>
<dbReference type="GO" id="GO:0020037">
    <property type="term" value="F:heme binding"/>
    <property type="evidence" value="ECO:0007669"/>
    <property type="project" value="InterPro"/>
</dbReference>
<keyword evidence="2" id="KW-0349">Heme</keyword>
<dbReference type="EMBL" id="VLTJ01000007">
    <property type="protein sequence ID" value="TSH97864.1"/>
    <property type="molecule type" value="Genomic_DNA"/>
</dbReference>
<evidence type="ECO:0000313" key="9">
    <source>
        <dbReference type="EMBL" id="TSH97864.1"/>
    </source>
</evidence>
<dbReference type="SUPFAM" id="SSF55124">
    <property type="entry name" value="Nitrite/Sulfite reductase N-terminal domain-like"/>
    <property type="match status" value="2"/>
</dbReference>
<evidence type="ECO:0000313" key="10">
    <source>
        <dbReference type="Proteomes" id="UP000318405"/>
    </source>
</evidence>
<evidence type="ECO:0000259" key="8">
    <source>
        <dbReference type="Pfam" id="PF03460"/>
    </source>
</evidence>
<feature type="domain" description="Nitrite/sulphite reductase 4Fe-4S" evidence="7">
    <location>
        <begin position="119"/>
        <end position="272"/>
    </location>
</feature>
<organism evidence="9 10">
    <name type="scientific">Verticiella sediminum</name>
    <dbReference type="NCBI Taxonomy" id="1247510"/>
    <lineage>
        <taxon>Bacteria</taxon>
        <taxon>Pseudomonadati</taxon>
        <taxon>Pseudomonadota</taxon>
        <taxon>Betaproteobacteria</taxon>
        <taxon>Burkholderiales</taxon>
        <taxon>Alcaligenaceae</taxon>
        <taxon>Verticiella</taxon>
    </lineage>
</organism>
<keyword evidence="6" id="KW-0411">Iron-sulfur</keyword>
<keyword evidence="3" id="KW-0479">Metal-binding</keyword>
<dbReference type="GO" id="GO:0051539">
    <property type="term" value="F:4 iron, 4 sulfur cluster binding"/>
    <property type="evidence" value="ECO:0007669"/>
    <property type="project" value="UniProtKB-KW"/>
</dbReference>
<dbReference type="Pfam" id="PF01077">
    <property type="entry name" value="NIR_SIR"/>
    <property type="match status" value="2"/>
</dbReference>
<dbReference type="SUPFAM" id="SSF56014">
    <property type="entry name" value="Nitrite and sulphite reductase 4Fe-4S domain-like"/>
    <property type="match status" value="2"/>
</dbReference>
<feature type="domain" description="Nitrite/Sulfite reductase ferredoxin-like" evidence="8">
    <location>
        <begin position="53"/>
        <end position="110"/>
    </location>
</feature>
<feature type="domain" description="Nitrite/Sulfite reductase ferredoxin-like" evidence="8">
    <location>
        <begin position="342"/>
        <end position="397"/>
    </location>
</feature>
<evidence type="ECO:0000259" key="7">
    <source>
        <dbReference type="Pfam" id="PF01077"/>
    </source>
</evidence>
<evidence type="ECO:0000256" key="6">
    <source>
        <dbReference type="ARBA" id="ARBA00023014"/>
    </source>
</evidence>
<dbReference type="Gene3D" id="3.30.413.10">
    <property type="entry name" value="Sulfite Reductase Hemoprotein, domain 1"/>
    <property type="match status" value="2"/>
</dbReference>
<keyword evidence="1" id="KW-0004">4Fe-4S</keyword>
<accession>A0A556AY37</accession>
<dbReference type="InterPro" id="IPR045854">
    <property type="entry name" value="NO2/SO3_Rdtase_4Fe4S_sf"/>
</dbReference>
<dbReference type="PANTHER" id="PTHR32439:SF9">
    <property type="entry name" value="BLR3264 PROTEIN"/>
    <property type="match status" value="1"/>
</dbReference>
<feature type="domain" description="Nitrite/sulphite reductase 4Fe-4S" evidence="7">
    <location>
        <begin position="409"/>
        <end position="564"/>
    </location>
</feature>
<dbReference type="Gene3D" id="3.90.480.20">
    <property type="match status" value="2"/>
</dbReference>
<comment type="caution">
    <text evidence="9">The sequence shown here is derived from an EMBL/GenBank/DDBJ whole genome shotgun (WGS) entry which is preliminary data.</text>
</comment>
<evidence type="ECO:0000256" key="1">
    <source>
        <dbReference type="ARBA" id="ARBA00022485"/>
    </source>
</evidence>
<reference evidence="9 10" key="1">
    <citation type="submission" date="2019-07" db="EMBL/GenBank/DDBJ databases">
        <title>Qingshengfaniella alkalisoli gen. nov., sp. nov., isolated from saline soil.</title>
        <authorList>
            <person name="Xu L."/>
            <person name="Huang X.-X."/>
            <person name="Sun J.-Q."/>
        </authorList>
    </citation>
    <scope>NUCLEOTIDE SEQUENCE [LARGE SCALE GENOMIC DNA]</scope>
    <source>
        <strain evidence="9 10">DSM 27279</strain>
    </source>
</reference>